<sequence>MQEWPNGSRWEGTKQYSKWHFDPSRPPEPGKDSYTYVCRFDADFTKAIADCMPMAKKSTWANRNKYKIKDELWSASAEEKDLIEAGADPEMPIFERAGDCSHIGQFGLICSHLGLQRADLNFHNQATGQMLVEHIDNFAGTHARKNSYIVADIDENPDLIRRFTIMLADWQLGQVFQLGNANFTQWKAGDCITWEWKDIPHATCNMGWWDRPMLQVTGRTTQVTADLLARANRDLVIKL</sequence>
<reference evidence="1" key="1">
    <citation type="submission" date="2020-04" db="EMBL/GenBank/DDBJ databases">
        <authorList>
            <person name="Chiriac C."/>
            <person name="Salcher M."/>
            <person name="Ghai R."/>
            <person name="Kavagutti S V."/>
        </authorList>
    </citation>
    <scope>NUCLEOTIDE SEQUENCE</scope>
</reference>
<name>A0A6J5L723_9CAUD</name>
<organism evidence="1">
    <name type="scientific">uncultured Caudovirales phage</name>
    <dbReference type="NCBI Taxonomy" id="2100421"/>
    <lineage>
        <taxon>Viruses</taxon>
        <taxon>Duplodnaviria</taxon>
        <taxon>Heunggongvirae</taxon>
        <taxon>Uroviricota</taxon>
        <taxon>Caudoviricetes</taxon>
        <taxon>Peduoviridae</taxon>
        <taxon>Maltschvirus</taxon>
        <taxon>Maltschvirus maltsch</taxon>
    </lineage>
</organism>
<protein>
    <submittedName>
        <fullName evidence="1">Uncharacterized protein</fullName>
    </submittedName>
</protein>
<accession>A0A6J5L723</accession>
<proteinExistence type="predicted"/>
<dbReference type="EMBL" id="LR796233">
    <property type="protein sequence ID" value="CAB4129332.1"/>
    <property type="molecule type" value="Genomic_DNA"/>
</dbReference>
<evidence type="ECO:0000313" key="1">
    <source>
        <dbReference type="EMBL" id="CAB4129332.1"/>
    </source>
</evidence>
<gene>
    <name evidence="1" type="ORF">UFOVP112_430</name>
</gene>